<dbReference type="AlphaFoldDB" id="A0A699V7G5"/>
<sequence length="82" mass="9148">TQEFVDEIGELRAISDHMLGAAGVQIPENNLDNLHSSKEEDGTLETVDLQDLLESFLLADKDLIFLDLLIGTLFLKFLGFLE</sequence>
<proteinExistence type="predicted"/>
<name>A0A699V7G5_TANCI</name>
<reference evidence="1" key="1">
    <citation type="journal article" date="2019" name="Sci. Rep.">
        <title>Draft genome of Tanacetum cinerariifolium, the natural source of mosquito coil.</title>
        <authorList>
            <person name="Yamashiro T."/>
            <person name="Shiraishi A."/>
            <person name="Satake H."/>
            <person name="Nakayama K."/>
        </authorList>
    </citation>
    <scope>NUCLEOTIDE SEQUENCE</scope>
</reference>
<evidence type="ECO:0000313" key="1">
    <source>
        <dbReference type="EMBL" id="GFD29771.1"/>
    </source>
</evidence>
<organism evidence="1">
    <name type="scientific">Tanacetum cinerariifolium</name>
    <name type="common">Dalmatian daisy</name>
    <name type="synonym">Chrysanthemum cinerariifolium</name>
    <dbReference type="NCBI Taxonomy" id="118510"/>
    <lineage>
        <taxon>Eukaryota</taxon>
        <taxon>Viridiplantae</taxon>
        <taxon>Streptophyta</taxon>
        <taxon>Embryophyta</taxon>
        <taxon>Tracheophyta</taxon>
        <taxon>Spermatophyta</taxon>
        <taxon>Magnoliopsida</taxon>
        <taxon>eudicotyledons</taxon>
        <taxon>Gunneridae</taxon>
        <taxon>Pentapetalae</taxon>
        <taxon>asterids</taxon>
        <taxon>campanulids</taxon>
        <taxon>Asterales</taxon>
        <taxon>Asteraceae</taxon>
        <taxon>Asteroideae</taxon>
        <taxon>Anthemideae</taxon>
        <taxon>Anthemidinae</taxon>
        <taxon>Tanacetum</taxon>
    </lineage>
</organism>
<comment type="caution">
    <text evidence="1">The sequence shown here is derived from an EMBL/GenBank/DDBJ whole genome shotgun (WGS) entry which is preliminary data.</text>
</comment>
<protein>
    <submittedName>
        <fullName evidence="1">Uncharacterized protein</fullName>
    </submittedName>
</protein>
<accession>A0A699V7G5</accession>
<dbReference type="EMBL" id="BKCJ011397794">
    <property type="protein sequence ID" value="GFD29771.1"/>
    <property type="molecule type" value="Genomic_DNA"/>
</dbReference>
<gene>
    <name evidence="1" type="ORF">Tci_901740</name>
</gene>
<feature type="non-terminal residue" evidence="1">
    <location>
        <position position="1"/>
    </location>
</feature>